<evidence type="ECO:0000256" key="2">
    <source>
        <dbReference type="ARBA" id="ARBA00009050"/>
    </source>
</evidence>
<dbReference type="InterPro" id="IPR051882">
    <property type="entry name" value="ATF_bZIP_TF"/>
</dbReference>
<keyword evidence="6" id="KW-0539">Nucleus</keyword>
<feature type="non-terminal residue" evidence="8">
    <location>
        <position position="200"/>
    </location>
</feature>
<comment type="subcellular location">
    <subcellularLocation>
        <location evidence="1">Membrane</location>
        <topology evidence="1">Single-pass membrane protein</topology>
    </subcellularLocation>
</comment>
<evidence type="ECO:0000256" key="3">
    <source>
        <dbReference type="ARBA" id="ARBA00023015"/>
    </source>
</evidence>
<organism evidence="8 9">
    <name type="scientific">Chelydra serpentina</name>
    <name type="common">Snapping turtle</name>
    <name type="synonym">Testudo serpentina</name>
    <dbReference type="NCBI Taxonomy" id="8475"/>
    <lineage>
        <taxon>Eukaryota</taxon>
        <taxon>Metazoa</taxon>
        <taxon>Chordata</taxon>
        <taxon>Craniata</taxon>
        <taxon>Vertebrata</taxon>
        <taxon>Euteleostomi</taxon>
        <taxon>Archelosauria</taxon>
        <taxon>Testudinata</taxon>
        <taxon>Testudines</taxon>
        <taxon>Cryptodira</taxon>
        <taxon>Durocryptodira</taxon>
        <taxon>Americhelydia</taxon>
        <taxon>Chelydroidea</taxon>
        <taxon>Chelydridae</taxon>
        <taxon>Chelydra</taxon>
    </lineage>
</organism>
<dbReference type="GO" id="GO:0000978">
    <property type="term" value="F:RNA polymerase II cis-regulatory region sequence-specific DNA binding"/>
    <property type="evidence" value="ECO:0007669"/>
    <property type="project" value="TreeGrafter"/>
</dbReference>
<evidence type="ECO:0000313" key="9">
    <source>
        <dbReference type="Proteomes" id="UP000765507"/>
    </source>
</evidence>
<gene>
    <name evidence="8" type="ORF">G0U57_008885</name>
</gene>
<dbReference type="Proteomes" id="UP000765507">
    <property type="component" value="Unassembled WGS sequence"/>
</dbReference>
<keyword evidence="4" id="KW-0238">DNA-binding</keyword>
<evidence type="ECO:0000256" key="7">
    <source>
        <dbReference type="SAM" id="MobiDB-lite"/>
    </source>
</evidence>
<reference evidence="8 9" key="1">
    <citation type="journal article" date="2020" name="G3 (Bethesda)">
        <title>Draft Genome of the Common Snapping Turtle, Chelydra serpentina, a Model for Phenotypic Plasticity in Reptiles.</title>
        <authorList>
            <person name="Das D."/>
            <person name="Singh S.K."/>
            <person name="Bierstedt J."/>
            <person name="Erickson A."/>
            <person name="Galli G.L.J."/>
            <person name="Crossley D.A. 2nd"/>
            <person name="Rhen T."/>
        </authorList>
    </citation>
    <scope>NUCLEOTIDE SEQUENCE [LARGE SCALE GENOMIC DNA]</scope>
    <source>
        <strain evidence="8">KW</strain>
    </source>
</reference>
<name>A0A8T1RY98_CHESE</name>
<dbReference type="OrthoDB" id="644067at2759"/>
<sequence length="200" mass="20983">WGTDCPVCLLPPDAALYSCLDDGEEPAALFPCLEPSALFDDSFDLEMDTSPPEPPWDQMPTSLFPDLQVKSEPVSPASSHSSDSSTLSMTPDPPRQAASPDDVMGVKAEQPPTPPCMFGDVLAPPIGTVQISLLPAQETPTTPGKPVTPIKAESILSRKPPIQPKPVVVATVPVQPTATSSPTILLQTVTGAQPLKPAIT</sequence>
<protein>
    <submittedName>
        <fullName evidence="8">Cyclic AMP-dependent transcription factor ATF-6 beta-like</fullName>
    </submittedName>
</protein>
<keyword evidence="9" id="KW-1185">Reference proteome</keyword>
<evidence type="ECO:0000256" key="4">
    <source>
        <dbReference type="ARBA" id="ARBA00023125"/>
    </source>
</evidence>
<dbReference type="EMBL" id="JAHGAV010002320">
    <property type="protein sequence ID" value="KAG6921284.1"/>
    <property type="molecule type" value="Genomic_DNA"/>
</dbReference>
<feature type="region of interest" description="Disordered" evidence="7">
    <location>
        <begin position="43"/>
        <end position="114"/>
    </location>
</feature>
<evidence type="ECO:0000256" key="5">
    <source>
        <dbReference type="ARBA" id="ARBA00023163"/>
    </source>
</evidence>
<evidence type="ECO:0000256" key="6">
    <source>
        <dbReference type="ARBA" id="ARBA00023242"/>
    </source>
</evidence>
<comment type="similarity">
    <text evidence="2">Belongs to the bZIP family. ATF subfamily.</text>
</comment>
<keyword evidence="3" id="KW-0805">Transcription regulation</keyword>
<dbReference type="PANTHER" id="PTHR46164:SF2">
    <property type="entry name" value="CYCLIC AMP-DEPENDENT TRANSCRIPTION FACTOR ATF-6 BETA"/>
    <property type="match status" value="1"/>
</dbReference>
<feature type="compositionally biased region" description="Low complexity" evidence="7">
    <location>
        <begin position="71"/>
        <end position="90"/>
    </location>
</feature>
<dbReference type="GO" id="GO:0016020">
    <property type="term" value="C:membrane"/>
    <property type="evidence" value="ECO:0007669"/>
    <property type="project" value="UniProtKB-SubCell"/>
</dbReference>
<comment type="caution">
    <text evidence="8">The sequence shown here is derived from an EMBL/GenBank/DDBJ whole genome shotgun (WGS) entry which is preliminary data.</text>
</comment>
<evidence type="ECO:0000313" key="8">
    <source>
        <dbReference type="EMBL" id="KAG6921284.1"/>
    </source>
</evidence>
<dbReference type="GO" id="GO:0000981">
    <property type="term" value="F:DNA-binding transcription factor activity, RNA polymerase II-specific"/>
    <property type="evidence" value="ECO:0007669"/>
    <property type="project" value="TreeGrafter"/>
</dbReference>
<dbReference type="GO" id="GO:0005634">
    <property type="term" value="C:nucleus"/>
    <property type="evidence" value="ECO:0007669"/>
    <property type="project" value="TreeGrafter"/>
</dbReference>
<dbReference type="PANTHER" id="PTHR46164">
    <property type="entry name" value="ATF6, ISOFORM C"/>
    <property type="match status" value="1"/>
</dbReference>
<keyword evidence="5" id="KW-0804">Transcription</keyword>
<evidence type="ECO:0000256" key="1">
    <source>
        <dbReference type="ARBA" id="ARBA00004167"/>
    </source>
</evidence>
<accession>A0A8T1RY98</accession>
<feature type="non-terminal residue" evidence="8">
    <location>
        <position position="1"/>
    </location>
</feature>
<dbReference type="GO" id="GO:0030968">
    <property type="term" value="P:endoplasmic reticulum unfolded protein response"/>
    <property type="evidence" value="ECO:0007669"/>
    <property type="project" value="TreeGrafter"/>
</dbReference>
<proteinExistence type="inferred from homology"/>
<dbReference type="AlphaFoldDB" id="A0A8T1RY98"/>